<evidence type="ECO:0000313" key="4">
    <source>
        <dbReference type="Proteomes" id="UP001142153"/>
    </source>
</evidence>
<keyword evidence="2" id="KW-0812">Transmembrane</keyword>
<accession>A0ABT4PXR6</accession>
<evidence type="ECO:0000256" key="1">
    <source>
        <dbReference type="SAM" id="MobiDB-lite"/>
    </source>
</evidence>
<proteinExistence type="predicted"/>
<dbReference type="Proteomes" id="UP001142153">
    <property type="component" value="Unassembled WGS sequence"/>
</dbReference>
<protein>
    <recommendedName>
        <fullName evidence="5">PASTA domain-containing protein</fullName>
    </recommendedName>
</protein>
<dbReference type="EMBL" id="JAPZPY010000011">
    <property type="protein sequence ID" value="MCZ8381392.1"/>
    <property type="molecule type" value="Genomic_DNA"/>
</dbReference>
<keyword evidence="2" id="KW-1133">Transmembrane helix</keyword>
<feature type="transmembrane region" description="Helical" evidence="2">
    <location>
        <begin position="49"/>
        <end position="72"/>
    </location>
</feature>
<keyword evidence="2" id="KW-0472">Membrane</keyword>
<feature type="compositionally biased region" description="Polar residues" evidence="1">
    <location>
        <begin position="128"/>
        <end position="142"/>
    </location>
</feature>
<feature type="region of interest" description="Disordered" evidence="1">
    <location>
        <begin position="121"/>
        <end position="142"/>
    </location>
</feature>
<comment type="caution">
    <text evidence="3">The sequence shown here is derived from an EMBL/GenBank/DDBJ whole genome shotgun (WGS) entry which is preliminary data.</text>
</comment>
<dbReference type="RefSeq" id="WP_269895941.1">
    <property type="nucleotide sequence ID" value="NZ_JAPZPY010000011.1"/>
</dbReference>
<evidence type="ECO:0000256" key="2">
    <source>
        <dbReference type="SAM" id="Phobius"/>
    </source>
</evidence>
<gene>
    <name evidence="3" type="ORF">O6P37_21200</name>
</gene>
<evidence type="ECO:0000313" key="3">
    <source>
        <dbReference type="EMBL" id="MCZ8381392.1"/>
    </source>
</evidence>
<name>A0ABT4PXR6_9MYCO</name>
<reference evidence="3" key="1">
    <citation type="submission" date="2022-12" db="EMBL/GenBank/DDBJ databases">
        <authorList>
            <person name="Deng Y."/>
            <person name="Zhang Y.-Q."/>
        </authorList>
    </citation>
    <scope>NUCLEOTIDE SEQUENCE</scope>
    <source>
        <strain evidence="3">CPCC 205372</strain>
    </source>
</reference>
<keyword evidence="4" id="KW-1185">Reference proteome</keyword>
<organism evidence="3 4">
    <name type="scientific">Mycobacterium hippophais</name>
    <dbReference type="NCBI Taxonomy" id="3016340"/>
    <lineage>
        <taxon>Bacteria</taxon>
        <taxon>Bacillati</taxon>
        <taxon>Actinomycetota</taxon>
        <taxon>Actinomycetes</taxon>
        <taxon>Mycobacteriales</taxon>
        <taxon>Mycobacteriaceae</taxon>
        <taxon>Mycobacterium</taxon>
    </lineage>
</organism>
<sequence>MTADPASTDHFLPAVGQSLPTEINPLTWWFEQSDHNEKHQERSKAMNKFGFATIAASAFAAAFIGLAGPAAAAPTGPGNAEQAIEELRSQGYRVQVNRLNDVPLDEARVVSVSPNASIRPNAIRSNDKTNNNFSPTVTIDVK</sequence>
<evidence type="ECO:0008006" key="5">
    <source>
        <dbReference type="Google" id="ProtNLM"/>
    </source>
</evidence>